<dbReference type="Proteomes" id="UP000294656">
    <property type="component" value="Unassembled WGS sequence"/>
</dbReference>
<dbReference type="OrthoDB" id="6385902at2"/>
<feature type="chain" id="PRO_5020418192" evidence="2">
    <location>
        <begin position="20"/>
        <end position="257"/>
    </location>
</feature>
<dbReference type="InterPro" id="IPR036680">
    <property type="entry name" value="SPOR-like_sf"/>
</dbReference>
<evidence type="ECO:0000313" key="4">
    <source>
        <dbReference type="EMBL" id="TDO97390.1"/>
    </source>
</evidence>
<proteinExistence type="predicted"/>
<dbReference type="RefSeq" id="WP_133503970.1">
    <property type="nucleotide sequence ID" value="NZ_SNXC01000012.1"/>
</dbReference>
<comment type="caution">
    <text evidence="4">The sequence shown here is derived from an EMBL/GenBank/DDBJ whole genome shotgun (WGS) entry which is preliminary data.</text>
</comment>
<evidence type="ECO:0000256" key="2">
    <source>
        <dbReference type="SAM" id="SignalP"/>
    </source>
</evidence>
<dbReference type="InterPro" id="IPR007730">
    <property type="entry name" value="SPOR-like_dom"/>
</dbReference>
<feature type="region of interest" description="Disordered" evidence="1">
    <location>
        <begin position="126"/>
        <end position="146"/>
    </location>
</feature>
<evidence type="ECO:0000256" key="1">
    <source>
        <dbReference type="SAM" id="MobiDB-lite"/>
    </source>
</evidence>
<keyword evidence="2" id="KW-0732">Signal</keyword>
<name>A0A4R6M9S9_9GAMM</name>
<keyword evidence="5" id="KW-1185">Reference proteome</keyword>
<dbReference type="AlphaFoldDB" id="A0A4R6M9S9"/>
<dbReference type="PROSITE" id="PS51724">
    <property type="entry name" value="SPOR"/>
    <property type="match status" value="1"/>
</dbReference>
<reference evidence="4 5" key="1">
    <citation type="submission" date="2019-03" db="EMBL/GenBank/DDBJ databases">
        <title>Genomic Encyclopedia of Type Strains, Phase III (KMG-III): the genomes of soil and plant-associated and newly described type strains.</title>
        <authorList>
            <person name="Whitman W."/>
        </authorList>
    </citation>
    <scope>NUCLEOTIDE SEQUENCE [LARGE SCALE GENOMIC DNA]</scope>
    <source>
        <strain evidence="4 5">CECT 7378</strain>
    </source>
</reference>
<gene>
    <name evidence="4" type="ORF">DFP79_2208</name>
</gene>
<feature type="domain" description="SPOR" evidence="3">
    <location>
        <begin position="168"/>
        <end position="253"/>
    </location>
</feature>
<organism evidence="4 5">
    <name type="scientific">Marinomonas balearica</name>
    <dbReference type="NCBI Taxonomy" id="491947"/>
    <lineage>
        <taxon>Bacteria</taxon>
        <taxon>Pseudomonadati</taxon>
        <taxon>Pseudomonadota</taxon>
        <taxon>Gammaproteobacteria</taxon>
        <taxon>Oceanospirillales</taxon>
        <taxon>Oceanospirillaceae</taxon>
        <taxon>Marinomonas</taxon>
    </lineage>
</organism>
<feature type="signal peptide" evidence="2">
    <location>
        <begin position="1"/>
        <end position="19"/>
    </location>
</feature>
<protein>
    <submittedName>
        <fullName evidence="4">Sporulation related protein</fullName>
    </submittedName>
</protein>
<dbReference type="GO" id="GO:0042834">
    <property type="term" value="F:peptidoglycan binding"/>
    <property type="evidence" value="ECO:0007669"/>
    <property type="project" value="InterPro"/>
</dbReference>
<sequence length="257" mass="28641">MMLKIFPVVFLASAICACATQKPADVADVMTNEQLETMLLKQQKEWNEMKPQLQRILALESDLKLLVETLDTVPESSEALTQQTVTSSDVQESLQNVPILPSSALIEIESAENGAAHDNVTSDIVDQSADNSESSKTNHIATEYGQDSSRSKPVLVQFYNTPSESDRIERMYPFGVQLAAYFSFSQAQNAWPKLQKQHAHLVKDLSPMIAHSVIKGRDYYRLIVGPIAKKANGKALCFKFKKNNQDCLVTRFQGTMI</sequence>
<evidence type="ECO:0000259" key="3">
    <source>
        <dbReference type="PROSITE" id="PS51724"/>
    </source>
</evidence>
<accession>A0A4R6M9S9</accession>
<dbReference type="PROSITE" id="PS51257">
    <property type="entry name" value="PROKAR_LIPOPROTEIN"/>
    <property type="match status" value="1"/>
</dbReference>
<dbReference type="Pfam" id="PF05036">
    <property type="entry name" value="SPOR"/>
    <property type="match status" value="1"/>
</dbReference>
<dbReference type="EMBL" id="SNXC01000012">
    <property type="protein sequence ID" value="TDO97390.1"/>
    <property type="molecule type" value="Genomic_DNA"/>
</dbReference>
<dbReference type="SUPFAM" id="SSF110997">
    <property type="entry name" value="Sporulation related repeat"/>
    <property type="match status" value="1"/>
</dbReference>
<evidence type="ECO:0000313" key="5">
    <source>
        <dbReference type="Proteomes" id="UP000294656"/>
    </source>
</evidence>
<dbReference type="Gene3D" id="3.30.70.1070">
    <property type="entry name" value="Sporulation related repeat"/>
    <property type="match status" value="1"/>
</dbReference>